<gene>
    <name evidence="6" type="ORF">ACFFIA_07840</name>
</gene>
<dbReference type="Gene3D" id="3.40.50.1820">
    <property type="entry name" value="alpha/beta hydrolase"/>
    <property type="match status" value="1"/>
</dbReference>
<dbReference type="RefSeq" id="WP_377247719.1">
    <property type="nucleotide sequence ID" value="NZ_JBHLUH010000009.1"/>
</dbReference>
<dbReference type="InterPro" id="IPR045851">
    <property type="entry name" value="AMP-bd_C_sf"/>
</dbReference>
<dbReference type="Pfam" id="PF13193">
    <property type="entry name" value="AMP-binding_C"/>
    <property type="match status" value="2"/>
</dbReference>
<evidence type="ECO:0000256" key="1">
    <source>
        <dbReference type="ARBA" id="ARBA00001957"/>
    </source>
</evidence>
<accession>A0ABV6LYS1</accession>
<dbReference type="Pfam" id="PF00550">
    <property type="entry name" value="PP-binding"/>
    <property type="match status" value="2"/>
</dbReference>
<comment type="cofactor">
    <cofactor evidence="1">
        <name>pantetheine 4'-phosphate</name>
        <dbReference type="ChEBI" id="CHEBI:47942"/>
    </cofactor>
</comment>
<dbReference type="SMART" id="SM00823">
    <property type="entry name" value="PKS_PP"/>
    <property type="match status" value="2"/>
</dbReference>
<dbReference type="EMBL" id="JBHLUH010000009">
    <property type="protein sequence ID" value="MFC0527566.1"/>
    <property type="molecule type" value="Genomic_DNA"/>
</dbReference>
<dbReference type="Gene3D" id="3.30.559.10">
    <property type="entry name" value="Chloramphenicol acetyltransferase-like domain"/>
    <property type="match status" value="1"/>
</dbReference>
<evidence type="ECO:0000256" key="2">
    <source>
        <dbReference type="ARBA" id="ARBA00022450"/>
    </source>
</evidence>
<dbReference type="CDD" id="cd19531">
    <property type="entry name" value="LCL_NRPS-like"/>
    <property type="match status" value="1"/>
</dbReference>
<dbReference type="InterPro" id="IPR010071">
    <property type="entry name" value="AA_adenyl_dom"/>
</dbReference>
<dbReference type="Gene3D" id="1.10.1200.10">
    <property type="entry name" value="ACP-like"/>
    <property type="match status" value="2"/>
</dbReference>
<dbReference type="InterPro" id="IPR001031">
    <property type="entry name" value="Thioesterase"/>
</dbReference>
<dbReference type="InterPro" id="IPR000873">
    <property type="entry name" value="AMP-dep_synth/lig_dom"/>
</dbReference>
<dbReference type="Gene3D" id="2.30.38.10">
    <property type="entry name" value="Luciferase, Domain 3"/>
    <property type="match status" value="2"/>
</dbReference>
<dbReference type="InterPro" id="IPR020802">
    <property type="entry name" value="TesA-like"/>
</dbReference>
<dbReference type="PROSITE" id="PS50075">
    <property type="entry name" value="CARRIER"/>
    <property type="match status" value="2"/>
</dbReference>
<name>A0ABV6LYS1_9ACTN</name>
<dbReference type="InterPro" id="IPR025110">
    <property type="entry name" value="AMP-bd_C"/>
</dbReference>
<dbReference type="CDD" id="cd05930">
    <property type="entry name" value="A_NRPS"/>
    <property type="match status" value="2"/>
</dbReference>
<feature type="domain" description="Carrier" evidence="5">
    <location>
        <begin position="512"/>
        <end position="587"/>
    </location>
</feature>
<dbReference type="InterPro" id="IPR006162">
    <property type="entry name" value="Ppantetheine_attach_site"/>
</dbReference>
<dbReference type="Pfam" id="PF00501">
    <property type="entry name" value="AMP-binding"/>
    <property type="match status" value="2"/>
</dbReference>
<dbReference type="SUPFAM" id="SSF56801">
    <property type="entry name" value="Acetyl-CoA synthetase-like"/>
    <property type="match status" value="2"/>
</dbReference>
<keyword evidence="2" id="KW-0596">Phosphopantetheine</keyword>
<dbReference type="Pfam" id="PF00975">
    <property type="entry name" value="Thioesterase"/>
    <property type="match status" value="1"/>
</dbReference>
<dbReference type="InterPro" id="IPR023213">
    <property type="entry name" value="CAT-like_dom_sf"/>
</dbReference>
<proteinExistence type="predicted"/>
<dbReference type="Gene3D" id="3.30.559.30">
    <property type="entry name" value="Nonribosomal peptide synthetase, condensation domain"/>
    <property type="match status" value="1"/>
</dbReference>
<dbReference type="InterPro" id="IPR036736">
    <property type="entry name" value="ACP-like_sf"/>
</dbReference>
<sequence>MVDIAVPRPAHATALLHEVTAGHDADRLALRFRGRAAEELTYGELERRANRLAHALNRAGVGAGHVVGLLLERGPHLPVAQLAVMKAGAAWTPLDPRYPAARLAFQVGDAAAPLVLTTTDLAELAGHAPAGTPHWCLDEPAHAARLEGCPETAPANDVRPDDPAYLMYTSGSTGTPKGVLVSHRSAYAFCRAAADVFALGPADRVGQLANPAFDGSVFDCFATLLAGATMVSAPHETIADPAAYTALLRAERVTFSFVPPAILALLDPDALAGSDLRILYSGGETLGAEQVGRWSRPGLELHNTYGPTETTVFCTHHVCPAGPLAAPPPIGAPLAHQRAYVLDQRLRPVPVGVPGQLFVAGTGVAHGYHNRPGLTAQRFLPDPYGEPGRRMYATGDLARWRSDGVLEYLGRIDRQVKLRGQRIELGEIEHALTQHPGVRQCAVVLRDGSYLAAYVVGDAGPAEIRTHLAERLPTYMLPAAYVTLPELPLNPNGKVDTARLPDPRPAAVEYREPRTDTERWLADTWRDLLGVDRVGTGDTFFDLGANSLHTTQLTARTRNHLEVQLDPRDLFANPTLEQLATRIDEARATTAGDPPPDAPEEELDDEIAALERMLAEKRAAKARRAQAQRPRAVSRDGKLPCTLQQEGLWFVQQMDRSSPVYHIGFGLRLRGVPVRAALEGALHALVLRHEALRTRFVADDGVPRQVVDPAPDTPPPLSTVDLDGADVERWVADEIARPMDLAAGPLFRAALGRVAPDDHVLALVVHHIVADGWSVGLLAGELSLLYGAAVRGVDPGLPELSTQPADHAAWQRGWLDGAELSRQLGYWRTALADLPTVDFPTDRPRPAQPTGAGANRQRRLPGALSTVASAYARTHRVSFLAVVQAALLTVLHRYTGQTDLPIGSIFSGRTRAEIEPLVGFFANTLVLRTDVGGDPSFAEVVRRCHHSVLDATVHQDVPFGLVVETLQPERTAGRNPLFQISLTLQPGRGGGGEGRLDLGGLTTESVNVPTGYARFDLGIDLAESPDGTLELAVEYSTELFDADRIDRLTDHLLAALAAGLAAPETAIAEIDLLSPAERERVLRTWNPPPVPRDTGLLHEMPGRHDPDRPAVRFGDAELTYGDLERRANRLARALLDAGAGTGRIVALLLERGPHLPVAQLAVLKAGAAWTMLDPQLPAARLAFQVADAAAALVLATTDLAELAPDGPPLWRLDEMDLAGPETPPEVEVRPDDPAYLLYTSGSTGRPKGVMVTHRSVYAYCQNAVEIFDMTPDDRVVQVSNPAFDASIFEIYAVWLAGATLVGTARETVTDPEAFTALLHAEAVTLAYLPPAILGLLDPARLTGSALRGAFSAGEALPTEQANRWYRPGFAMHNSYGPTETTVICTNYPLPDTPLLSPPPIGAPLPNHRTYVLDKRLQPVPIGVPGHLYVGGSGVTLGYLNRPALTAQSFLADPYGGAPGERMYGTGDLVRWRSDGLIEFLGRIDRQVKIRGQRVELGEIEYALVRHPRIRQSAVVLRGSTLAGYIVGDADLDELRRFLTERLPTYMIPTALVPLAELPITPNGKLDTARLPDPGSVAADYVAPRTGTERWLATAWQDLLDTDQIGATDNFFDLGGNSLHATRLTARVRDQLGVEFHPQHLFTNPTLEDLAARLDQIRDDGDTRSDTGVVTLRASGTRPPLFLVHPVGGAVTPYAQLAPMLGDDLPVHAIEDPGLRGAVPEGGLVERARQYVELVRRLRPDGPYHLGGWSIGGIIGLEMARQLTEAGARVDLVVAIDSGLPRQREEVGDVDALVGFVRDLAGRAGITAPDLDAETYGRLDREALEERVLDVLDKAGLAPSGLRDEMRVRMRVYVANMRALHAHEPRAYGGRFVLVRAAECLAPAEFERWPAVSPDIEYRTAPGNHFTMVQPPHLTGLAAVLRDVLSGTGDR</sequence>
<dbReference type="Gene3D" id="3.30.300.30">
    <property type="match status" value="2"/>
</dbReference>
<dbReference type="SUPFAM" id="SSF52777">
    <property type="entry name" value="CoA-dependent acyltransferases"/>
    <property type="match status" value="2"/>
</dbReference>
<reference evidence="6 7" key="1">
    <citation type="submission" date="2024-09" db="EMBL/GenBank/DDBJ databases">
        <authorList>
            <person name="Sun Q."/>
            <person name="Mori K."/>
        </authorList>
    </citation>
    <scope>NUCLEOTIDE SEQUENCE [LARGE SCALE GENOMIC DNA]</scope>
    <source>
        <strain evidence="6 7">TBRC 3947</strain>
    </source>
</reference>
<evidence type="ECO:0000256" key="4">
    <source>
        <dbReference type="SAM" id="MobiDB-lite"/>
    </source>
</evidence>
<dbReference type="NCBIfam" id="TIGR01733">
    <property type="entry name" value="AA-adenyl-dom"/>
    <property type="match status" value="2"/>
</dbReference>
<comment type="caution">
    <text evidence="6">The sequence shown here is derived from an EMBL/GenBank/DDBJ whole genome shotgun (WGS) entry which is preliminary data.</text>
</comment>
<dbReference type="Gene3D" id="3.40.50.980">
    <property type="match status" value="4"/>
</dbReference>
<dbReference type="InterPro" id="IPR020806">
    <property type="entry name" value="PKS_PP-bd"/>
</dbReference>
<feature type="region of interest" description="Disordered" evidence="4">
    <location>
        <begin position="1084"/>
        <end position="1107"/>
    </location>
</feature>
<dbReference type="SUPFAM" id="SSF53474">
    <property type="entry name" value="alpha/beta-Hydrolases"/>
    <property type="match status" value="1"/>
</dbReference>
<evidence type="ECO:0000313" key="7">
    <source>
        <dbReference type="Proteomes" id="UP001589867"/>
    </source>
</evidence>
<dbReference type="Proteomes" id="UP001589867">
    <property type="component" value="Unassembled WGS sequence"/>
</dbReference>
<keyword evidence="3" id="KW-0597">Phosphoprotein</keyword>
<keyword evidence="7" id="KW-1185">Reference proteome</keyword>
<dbReference type="PANTHER" id="PTHR45527">
    <property type="entry name" value="NONRIBOSOMAL PEPTIDE SYNTHETASE"/>
    <property type="match status" value="1"/>
</dbReference>
<feature type="region of interest" description="Disordered" evidence="4">
    <location>
        <begin position="838"/>
        <end position="857"/>
    </location>
</feature>
<evidence type="ECO:0000259" key="5">
    <source>
        <dbReference type="PROSITE" id="PS50075"/>
    </source>
</evidence>
<dbReference type="InterPro" id="IPR001242">
    <property type="entry name" value="Condensation_dom"/>
</dbReference>
<evidence type="ECO:0000313" key="6">
    <source>
        <dbReference type="EMBL" id="MFC0527566.1"/>
    </source>
</evidence>
<dbReference type="InterPro" id="IPR020845">
    <property type="entry name" value="AMP-binding_CS"/>
</dbReference>
<dbReference type="Pfam" id="PF00668">
    <property type="entry name" value="Condensation"/>
    <property type="match status" value="1"/>
</dbReference>
<dbReference type="SUPFAM" id="SSF47336">
    <property type="entry name" value="ACP-like"/>
    <property type="match status" value="2"/>
</dbReference>
<dbReference type="PROSITE" id="PS00012">
    <property type="entry name" value="PHOSPHOPANTETHEINE"/>
    <property type="match status" value="1"/>
</dbReference>
<dbReference type="InterPro" id="IPR029058">
    <property type="entry name" value="AB_hydrolase_fold"/>
</dbReference>
<dbReference type="SMART" id="SM00824">
    <property type="entry name" value="PKS_TE"/>
    <property type="match status" value="1"/>
</dbReference>
<protein>
    <submittedName>
        <fullName evidence="6">Amino acid adenylation domain-containing protein</fullName>
    </submittedName>
</protein>
<dbReference type="PROSITE" id="PS00455">
    <property type="entry name" value="AMP_BINDING"/>
    <property type="match status" value="2"/>
</dbReference>
<organism evidence="6 7">
    <name type="scientific">Phytohabitans kaempferiae</name>
    <dbReference type="NCBI Taxonomy" id="1620943"/>
    <lineage>
        <taxon>Bacteria</taxon>
        <taxon>Bacillati</taxon>
        <taxon>Actinomycetota</taxon>
        <taxon>Actinomycetes</taxon>
        <taxon>Micromonosporales</taxon>
        <taxon>Micromonosporaceae</taxon>
    </lineage>
</organism>
<dbReference type="InterPro" id="IPR009081">
    <property type="entry name" value="PP-bd_ACP"/>
</dbReference>
<evidence type="ECO:0000256" key="3">
    <source>
        <dbReference type="ARBA" id="ARBA00022553"/>
    </source>
</evidence>
<dbReference type="PANTHER" id="PTHR45527:SF1">
    <property type="entry name" value="FATTY ACID SYNTHASE"/>
    <property type="match status" value="1"/>
</dbReference>
<feature type="domain" description="Carrier" evidence="5">
    <location>
        <begin position="1582"/>
        <end position="1657"/>
    </location>
</feature>